<feature type="domain" description="Alpha-L-glutamate ligase-related protein ATP-grasp" evidence="1">
    <location>
        <begin position="107"/>
        <end position="361"/>
    </location>
</feature>
<dbReference type="EMBL" id="FZNW01000001">
    <property type="protein sequence ID" value="SNR27034.1"/>
    <property type="molecule type" value="Genomic_DNA"/>
</dbReference>
<dbReference type="OrthoDB" id="2077809at2"/>
<dbReference type="AlphaFoldDB" id="A0A238UZ27"/>
<organism evidence="2 3">
    <name type="scientific">Haloechinothrix alba</name>
    <dbReference type="NCBI Taxonomy" id="664784"/>
    <lineage>
        <taxon>Bacteria</taxon>
        <taxon>Bacillati</taxon>
        <taxon>Actinomycetota</taxon>
        <taxon>Actinomycetes</taxon>
        <taxon>Pseudonocardiales</taxon>
        <taxon>Pseudonocardiaceae</taxon>
        <taxon>Haloechinothrix</taxon>
    </lineage>
</organism>
<proteinExistence type="predicted"/>
<evidence type="ECO:0000259" key="1">
    <source>
        <dbReference type="Pfam" id="PF14397"/>
    </source>
</evidence>
<dbReference type="SUPFAM" id="SSF56059">
    <property type="entry name" value="Glutathione synthetase ATP-binding domain-like"/>
    <property type="match status" value="1"/>
</dbReference>
<dbReference type="RefSeq" id="WP_089299376.1">
    <property type="nucleotide sequence ID" value="NZ_FZNW01000001.1"/>
</dbReference>
<keyword evidence="3" id="KW-1185">Reference proteome</keyword>
<evidence type="ECO:0000313" key="2">
    <source>
        <dbReference type="EMBL" id="SNR27034.1"/>
    </source>
</evidence>
<protein>
    <submittedName>
        <fullName evidence="2">Sugar-transfer associated ATP-grasp</fullName>
    </submittedName>
</protein>
<accession>A0A238UZ27</accession>
<dbReference type="InterPro" id="IPR039523">
    <property type="entry name" value="RimK-rel_E_lig_ATP-grasp"/>
</dbReference>
<dbReference type="Proteomes" id="UP000198348">
    <property type="component" value="Unassembled WGS sequence"/>
</dbReference>
<sequence>MTGVRARLAWSRAKAGAVLRRVRRLPRRARHKVRDARLKWSAVRKLAKREREWDVPLRMRRPRWWLRGFLSRSVVLYDLDRRGAGEYISDLQRVFRLKRMVHPLLQDVINNKLTTHLLLGTLDVRSAKLLGVFWRGAVHAFPIEGREPIDRYLSGLEVGQPVFFKVLAGAEGKNLFKVQRSEPDGWVVNGEVLDLDAASRVLKAQGHPMVVEEGLDQHPKINELFPDSVNTIRVLTMLDVRTQQPFIVMAVQRIGTRRSRHVDNWSRGGLSARIDVTTGQLGQASRLPDGTELEWFDTHPDTGAPIRGAEVPYWPEIREMVLHSARILSFMEYVGWDIVVTPDGPVVLEANINTGMNVLQVHQPLLSDARARAYYVERGVAPEASDTGQPVTDEPV</sequence>
<dbReference type="Gene3D" id="3.30.470.20">
    <property type="entry name" value="ATP-grasp fold, B domain"/>
    <property type="match status" value="1"/>
</dbReference>
<reference evidence="2 3" key="1">
    <citation type="submission" date="2017-06" db="EMBL/GenBank/DDBJ databases">
        <authorList>
            <person name="Kim H.J."/>
            <person name="Triplett B.A."/>
        </authorList>
    </citation>
    <scope>NUCLEOTIDE SEQUENCE [LARGE SCALE GENOMIC DNA]</scope>
    <source>
        <strain evidence="2 3">DSM 45207</strain>
    </source>
</reference>
<name>A0A238UZ27_9PSEU</name>
<dbReference type="Pfam" id="PF14397">
    <property type="entry name" value="ATPgrasp_ST"/>
    <property type="match status" value="1"/>
</dbReference>
<gene>
    <name evidence="2" type="ORF">SAMN06265360_10111</name>
</gene>
<evidence type="ECO:0000313" key="3">
    <source>
        <dbReference type="Proteomes" id="UP000198348"/>
    </source>
</evidence>